<feature type="compositionally biased region" description="Basic and acidic residues" evidence="1">
    <location>
        <begin position="186"/>
        <end position="211"/>
    </location>
</feature>
<evidence type="ECO:0000313" key="3">
    <source>
        <dbReference type="Proteomes" id="UP000785200"/>
    </source>
</evidence>
<feature type="compositionally biased region" description="Polar residues" evidence="1">
    <location>
        <begin position="36"/>
        <end position="47"/>
    </location>
</feature>
<gene>
    <name evidence="2" type="ORF">D0Z07_6210</name>
</gene>
<protein>
    <submittedName>
        <fullName evidence="2">Nuclear cap-binding subunit 3</fullName>
    </submittedName>
</protein>
<dbReference type="GO" id="GO:0003729">
    <property type="term" value="F:mRNA binding"/>
    <property type="evidence" value="ECO:0007669"/>
    <property type="project" value="InterPro"/>
</dbReference>
<sequence>MATDMDIEMDIDMGFSEQDLAVGDIEIIPEFAPAAQANNGSAPNDSSAPDALQPTPTKIHLRGVDNLTTNDIKSFASEYFSTSKPTVEWIDDTSANLVYETPELAQEALIAFAAVEIADVSQLPVLQTLPAKSFPLHPQTNLEVRIAIVGDRKQPGARERSRFYLFNPEYDPAERRKRAGGRGGNRYRDRDDDGYRSQRYDEREQRKRQRDDEDAGFTANLYDDDEAALTARRKKVRQNSHSSGSFDGRDSRRARFRGAGTKELFPERGGTDSGRLRDRSASPLRDRDEDDDARSRKRDMAASANRQKAQMIKAQLRDSTTSKELFPNKTTHRRSSAFDAADATADLFARKMPVPFMDGANDQLPYAGLPLASRISSKSNIDTGRLNIRGAAKAIATHDFAIKGAADGGVKELFPAGGNAGKELFTNLEGRGRRRNKAEDLFY</sequence>
<proteinExistence type="predicted"/>
<feature type="compositionally biased region" description="Basic and acidic residues" evidence="1">
    <location>
        <begin position="264"/>
        <end position="287"/>
    </location>
</feature>
<dbReference type="PANTHER" id="PTHR16291:SF0">
    <property type="entry name" value="NUCLEAR CAP-BINDING PROTEIN SUBUNIT 3"/>
    <property type="match status" value="1"/>
</dbReference>
<feature type="region of interest" description="Disordered" evidence="1">
    <location>
        <begin position="35"/>
        <end position="58"/>
    </location>
</feature>
<feature type="region of interest" description="Disordered" evidence="1">
    <location>
        <begin position="174"/>
        <end position="319"/>
    </location>
</feature>
<accession>A0A9P7AUX1</accession>
<dbReference type="GO" id="GO:0005634">
    <property type="term" value="C:nucleus"/>
    <property type="evidence" value="ECO:0007669"/>
    <property type="project" value="TreeGrafter"/>
</dbReference>
<dbReference type="OrthoDB" id="422106at2759"/>
<evidence type="ECO:0000313" key="2">
    <source>
        <dbReference type="EMBL" id="KAG0646801.1"/>
    </source>
</evidence>
<dbReference type="Pfam" id="PF10309">
    <property type="entry name" value="NCBP3"/>
    <property type="match status" value="1"/>
</dbReference>
<dbReference type="GO" id="GO:0000340">
    <property type="term" value="F:RNA 7-methylguanosine cap binding"/>
    <property type="evidence" value="ECO:0007669"/>
    <property type="project" value="InterPro"/>
</dbReference>
<reference evidence="2" key="1">
    <citation type="submission" date="2019-07" db="EMBL/GenBank/DDBJ databases">
        <title>Hyphodiscus hymeniophilus genome sequencing and assembly.</title>
        <authorList>
            <person name="Kramer G."/>
            <person name="Nodwell J."/>
        </authorList>
    </citation>
    <scope>NUCLEOTIDE SEQUENCE</scope>
    <source>
        <strain evidence="2">ATCC 34498</strain>
    </source>
</reference>
<keyword evidence="3" id="KW-1185">Reference proteome</keyword>
<dbReference type="Proteomes" id="UP000785200">
    <property type="component" value="Unassembled WGS sequence"/>
</dbReference>
<dbReference type="AlphaFoldDB" id="A0A9P7AUX1"/>
<dbReference type="PANTHER" id="PTHR16291">
    <property type="entry name" value="NUCLEAR CAP-BINDING PROTEIN SUBUNIT 3"/>
    <property type="match status" value="1"/>
</dbReference>
<dbReference type="EMBL" id="VNKQ01000014">
    <property type="protein sequence ID" value="KAG0646801.1"/>
    <property type="molecule type" value="Genomic_DNA"/>
</dbReference>
<organism evidence="2 3">
    <name type="scientific">Hyphodiscus hymeniophilus</name>
    <dbReference type="NCBI Taxonomy" id="353542"/>
    <lineage>
        <taxon>Eukaryota</taxon>
        <taxon>Fungi</taxon>
        <taxon>Dikarya</taxon>
        <taxon>Ascomycota</taxon>
        <taxon>Pezizomycotina</taxon>
        <taxon>Leotiomycetes</taxon>
        <taxon>Helotiales</taxon>
        <taxon>Hyphodiscaceae</taxon>
        <taxon>Hyphodiscus</taxon>
    </lineage>
</organism>
<comment type="caution">
    <text evidence="2">The sequence shown here is derived from an EMBL/GenBank/DDBJ whole genome shotgun (WGS) entry which is preliminary data.</text>
</comment>
<evidence type="ECO:0000256" key="1">
    <source>
        <dbReference type="SAM" id="MobiDB-lite"/>
    </source>
</evidence>
<name>A0A9P7AUX1_9HELO</name>
<dbReference type="InterPro" id="IPR019416">
    <property type="entry name" value="NCBP3"/>
</dbReference>